<sequence>MHAIHPTTANAIPDWKAVLVITTINSKYWHLTNNASKTWEQKGKRITPSAHKPQRWDVIDELYRSSEEFTGMEKSSG</sequence>
<dbReference type="AlphaFoldDB" id="A0A074ZAH1"/>
<dbReference type="KEGG" id="ovi:T265_11181"/>
<dbReference type="GeneID" id="20325349"/>
<gene>
    <name evidence="1" type="ORF">T265_11181</name>
</gene>
<dbReference type="EMBL" id="KL597078">
    <property type="protein sequence ID" value="KER20210.1"/>
    <property type="molecule type" value="Genomic_DNA"/>
</dbReference>
<reference evidence="1 2" key="1">
    <citation type="submission" date="2013-11" db="EMBL/GenBank/DDBJ databases">
        <title>Opisthorchis viverrini - life in the bile duct.</title>
        <authorList>
            <person name="Young N.D."/>
            <person name="Nagarajan N."/>
            <person name="Lin S.J."/>
            <person name="Korhonen P.K."/>
            <person name="Jex A.R."/>
            <person name="Hall R.S."/>
            <person name="Safavi-Hemami H."/>
            <person name="Kaewkong W."/>
            <person name="Bertrand D."/>
            <person name="Gao S."/>
            <person name="Seet Q."/>
            <person name="Wongkham S."/>
            <person name="Teh B.T."/>
            <person name="Wongkham C."/>
            <person name="Intapan P.M."/>
            <person name="Maleewong W."/>
            <person name="Yang X."/>
            <person name="Hu M."/>
            <person name="Wang Z."/>
            <person name="Hofmann A."/>
            <person name="Sternberg P.W."/>
            <person name="Tan P."/>
            <person name="Wang J."/>
            <person name="Gasser R.B."/>
        </authorList>
    </citation>
    <scope>NUCLEOTIDE SEQUENCE [LARGE SCALE GENOMIC DNA]</scope>
</reference>
<protein>
    <submittedName>
        <fullName evidence="1">Uncharacterized protein</fullName>
    </submittedName>
</protein>
<proteinExistence type="predicted"/>
<dbReference type="Proteomes" id="UP000054324">
    <property type="component" value="Unassembled WGS sequence"/>
</dbReference>
<dbReference type="RefSeq" id="XP_009176037.1">
    <property type="nucleotide sequence ID" value="XM_009177773.1"/>
</dbReference>
<organism evidence="1 2">
    <name type="scientific">Opisthorchis viverrini</name>
    <name type="common">Southeast Asian liver fluke</name>
    <dbReference type="NCBI Taxonomy" id="6198"/>
    <lineage>
        <taxon>Eukaryota</taxon>
        <taxon>Metazoa</taxon>
        <taxon>Spiralia</taxon>
        <taxon>Lophotrochozoa</taxon>
        <taxon>Platyhelminthes</taxon>
        <taxon>Trematoda</taxon>
        <taxon>Digenea</taxon>
        <taxon>Opisthorchiida</taxon>
        <taxon>Opisthorchiata</taxon>
        <taxon>Opisthorchiidae</taxon>
        <taxon>Opisthorchis</taxon>
    </lineage>
</organism>
<dbReference type="CTD" id="20325349"/>
<accession>A0A074ZAH1</accession>
<evidence type="ECO:0000313" key="2">
    <source>
        <dbReference type="Proteomes" id="UP000054324"/>
    </source>
</evidence>
<keyword evidence="2" id="KW-1185">Reference proteome</keyword>
<name>A0A074ZAH1_OPIVI</name>
<evidence type="ECO:0000313" key="1">
    <source>
        <dbReference type="EMBL" id="KER20210.1"/>
    </source>
</evidence>